<name>A0A9D6V2Y3_9BACT</name>
<dbReference type="InterPro" id="IPR013830">
    <property type="entry name" value="SGNH_hydro"/>
</dbReference>
<evidence type="ECO:0000313" key="2">
    <source>
        <dbReference type="EMBL" id="MBI5248212.1"/>
    </source>
</evidence>
<dbReference type="InterPro" id="IPR036514">
    <property type="entry name" value="SGNH_hydro_sf"/>
</dbReference>
<comment type="caution">
    <text evidence="2">The sequence shown here is derived from an EMBL/GenBank/DDBJ whole genome shotgun (WGS) entry which is preliminary data.</text>
</comment>
<dbReference type="Proteomes" id="UP000807825">
    <property type="component" value="Unassembled WGS sequence"/>
</dbReference>
<dbReference type="AlphaFoldDB" id="A0A9D6V2Y3"/>
<dbReference type="GO" id="GO:0016788">
    <property type="term" value="F:hydrolase activity, acting on ester bonds"/>
    <property type="evidence" value="ECO:0007669"/>
    <property type="project" value="UniProtKB-ARBA"/>
</dbReference>
<dbReference type="Gene3D" id="3.40.50.1110">
    <property type="entry name" value="SGNH hydrolase"/>
    <property type="match status" value="1"/>
</dbReference>
<sequence length="379" mass="43390">MIPNRERMKRMRLFEFVVPPLAVVLCLALVESLFRALFPQPVAVENNAYYIPDDHMGFRLMPNSEGSYFGHVPVKINEYGLRDDWVSKRKPPQMFRILCLGDSFTMGAGVRQEDSYPKVLEVLLRRQFPNTEVINAGVDGWDTPEYAEYFQREGMSFTPDLVLVGLFVGNDVYVDTTGQHITAVNGRRVFAETATPGIWTRLKVLTYLHFHMARFIIGRQAGEPLPFELESNICDKTIKWLLAVQKSRLTNHELEHDRTVARMGGCLAGLERIATKAADAGAGLLVVIIPDLNQISPMVQSKLLNQKMKLSFDWEMPQRVLRRELESRAILYLDPLHSFEGKECLYNNHTHLTVAGNRLLAQEIYSYLQASAWFRDKRQ</sequence>
<organism evidence="2 3">
    <name type="scientific">Desulfomonile tiedjei</name>
    <dbReference type="NCBI Taxonomy" id="2358"/>
    <lineage>
        <taxon>Bacteria</taxon>
        <taxon>Pseudomonadati</taxon>
        <taxon>Thermodesulfobacteriota</taxon>
        <taxon>Desulfomonilia</taxon>
        <taxon>Desulfomonilales</taxon>
        <taxon>Desulfomonilaceae</taxon>
        <taxon>Desulfomonile</taxon>
    </lineage>
</organism>
<dbReference type="SUPFAM" id="SSF52266">
    <property type="entry name" value="SGNH hydrolase"/>
    <property type="match status" value="1"/>
</dbReference>
<evidence type="ECO:0000259" key="1">
    <source>
        <dbReference type="Pfam" id="PF13472"/>
    </source>
</evidence>
<dbReference type="EMBL" id="JACRDE010000052">
    <property type="protein sequence ID" value="MBI5248212.1"/>
    <property type="molecule type" value="Genomic_DNA"/>
</dbReference>
<protein>
    <recommendedName>
        <fullName evidence="1">SGNH hydrolase-type esterase domain-containing protein</fullName>
    </recommendedName>
</protein>
<accession>A0A9D6V2Y3</accession>
<proteinExistence type="predicted"/>
<gene>
    <name evidence="2" type="ORF">HY912_01845</name>
</gene>
<dbReference type="Pfam" id="PF13472">
    <property type="entry name" value="Lipase_GDSL_2"/>
    <property type="match status" value="1"/>
</dbReference>
<feature type="domain" description="SGNH hydrolase-type esterase" evidence="1">
    <location>
        <begin position="99"/>
        <end position="269"/>
    </location>
</feature>
<evidence type="ECO:0000313" key="3">
    <source>
        <dbReference type="Proteomes" id="UP000807825"/>
    </source>
</evidence>
<reference evidence="2" key="1">
    <citation type="submission" date="2020-07" db="EMBL/GenBank/DDBJ databases">
        <title>Huge and variable diversity of episymbiotic CPR bacteria and DPANN archaea in groundwater ecosystems.</title>
        <authorList>
            <person name="He C.Y."/>
            <person name="Keren R."/>
            <person name="Whittaker M."/>
            <person name="Farag I.F."/>
            <person name="Doudna J."/>
            <person name="Cate J.H.D."/>
            <person name="Banfield J.F."/>
        </authorList>
    </citation>
    <scope>NUCLEOTIDE SEQUENCE</scope>
    <source>
        <strain evidence="2">NC_groundwater_1664_Pr3_B-0.1um_52_9</strain>
    </source>
</reference>